<dbReference type="Pfam" id="PF00480">
    <property type="entry name" value="ROK"/>
    <property type="match status" value="1"/>
</dbReference>
<dbReference type="OrthoDB" id="9810372at2"/>
<evidence type="ECO:0000313" key="2">
    <source>
        <dbReference type="EMBL" id="PQA59046.1"/>
    </source>
</evidence>
<dbReference type="CDD" id="cd23763">
    <property type="entry name" value="ASKHA_ATPase_ROK"/>
    <property type="match status" value="1"/>
</dbReference>
<accession>A0A2S7IN19</accession>
<dbReference type="PANTHER" id="PTHR18964">
    <property type="entry name" value="ROK (REPRESSOR, ORF, KINASE) FAMILY"/>
    <property type="match status" value="1"/>
</dbReference>
<dbReference type="EMBL" id="PTRA01000001">
    <property type="protein sequence ID" value="PQA59046.1"/>
    <property type="molecule type" value="Genomic_DNA"/>
</dbReference>
<protein>
    <submittedName>
        <fullName evidence="2">ROK family protein</fullName>
    </submittedName>
</protein>
<proteinExistence type="inferred from homology"/>
<gene>
    <name evidence="2" type="ORF">C5O19_05145</name>
</gene>
<keyword evidence="3" id="KW-1185">Reference proteome</keyword>
<reference evidence="3" key="1">
    <citation type="submission" date="2018-02" db="EMBL/GenBank/DDBJ databases">
        <title>Genome sequencing of Solimonas sp. HR-BB.</title>
        <authorList>
            <person name="Lee Y."/>
            <person name="Jeon C.O."/>
        </authorList>
    </citation>
    <scope>NUCLEOTIDE SEQUENCE [LARGE SCALE GENOMIC DNA]</scope>
    <source>
        <strain evidence="3">HR-U</strain>
    </source>
</reference>
<dbReference type="InterPro" id="IPR043129">
    <property type="entry name" value="ATPase_NBD"/>
</dbReference>
<sequence length="313" mass="33351">MADNQYLGIDVGGTNVKMGIVDATTGKISNFYSHDTLSWRQSGHFEERLGDAISLQLLDNPTLTKVGIGLPGMINSKRTVPLEITAIPELNNVKLVEYLSNRFAGVSFYLENDANAAALGEFYFGEEKIDENYIFITLGTGVGGAAILNRRVFTGGNGNAMEPGHIPSVEGKVLERNIGKNELLNLATKMRSEYTGATQLPGDGTISTTGLVAAAAADDVLALQIFERVGEILGDGLASLVRILDINLILIGGGLSASFDFIMPAVFKKLNYWLTPYNLDTLEIKRATLGNDAGLLGAASLCFEVQDGVGAEG</sequence>
<name>A0A2S7IN19_9BACT</name>
<evidence type="ECO:0000256" key="1">
    <source>
        <dbReference type="ARBA" id="ARBA00006479"/>
    </source>
</evidence>
<comment type="caution">
    <text evidence="2">The sequence shown here is derived from an EMBL/GenBank/DDBJ whole genome shotgun (WGS) entry which is preliminary data.</text>
</comment>
<dbReference type="PANTHER" id="PTHR18964:SF149">
    <property type="entry name" value="BIFUNCTIONAL UDP-N-ACETYLGLUCOSAMINE 2-EPIMERASE_N-ACETYLMANNOSAMINE KINASE"/>
    <property type="match status" value="1"/>
</dbReference>
<dbReference type="InterPro" id="IPR000600">
    <property type="entry name" value="ROK"/>
</dbReference>
<dbReference type="Gene3D" id="3.30.420.40">
    <property type="match status" value="2"/>
</dbReference>
<organism evidence="2 3">
    <name type="scientific">Siphonobacter curvatus</name>
    <dbReference type="NCBI Taxonomy" id="2094562"/>
    <lineage>
        <taxon>Bacteria</taxon>
        <taxon>Pseudomonadati</taxon>
        <taxon>Bacteroidota</taxon>
        <taxon>Cytophagia</taxon>
        <taxon>Cytophagales</taxon>
        <taxon>Cytophagaceae</taxon>
        <taxon>Siphonobacter</taxon>
    </lineage>
</organism>
<comment type="similarity">
    <text evidence="1">Belongs to the ROK (NagC/XylR) family.</text>
</comment>
<evidence type="ECO:0000313" key="3">
    <source>
        <dbReference type="Proteomes" id="UP000239590"/>
    </source>
</evidence>
<dbReference type="RefSeq" id="WP_104710234.1">
    <property type="nucleotide sequence ID" value="NZ_PTRA01000001.1"/>
</dbReference>
<dbReference type="Proteomes" id="UP000239590">
    <property type="component" value="Unassembled WGS sequence"/>
</dbReference>
<dbReference type="AlphaFoldDB" id="A0A2S7IN19"/>
<dbReference type="SUPFAM" id="SSF53067">
    <property type="entry name" value="Actin-like ATPase domain"/>
    <property type="match status" value="1"/>
</dbReference>